<keyword evidence="10" id="KW-1185">Reference proteome</keyword>
<dbReference type="GO" id="GO:0005506">
    <property type="term" value="F:iron ion binding"/>
    <property type="evidence" value="ECO:0007669"/>
    <property type="project" value="InterPro"/>
</dbReference>
<evidence type="ECO:0000256" key="4">
    <source>
        <dbReference type="ARBA" id="ARBA00023002"/>
    </source>
</evidence>
<keyword evidence="4 7" id="KW-0560">Oxidoreductase</keyword>
<evidence type="ECO:0000256" key="8">
    <source>
        <dbReference type="SAM" id="MobiDB-lite"/>
    </source>
</evidence>
<dbReference type="InterPro" id="IPR001128">
    <property type="entry name" value="Cyt_P450"/>
</dbReference>
<dbReference type="InterPro" id="IPR017972">
    <property type="entry name" value="Cyt_P450_CS"/>
</dbReference>
<dbReference type="PRINTS" id="PR00385">
    <property type="entry name" value="P450"/>
</dbReference>
<dbReference type="PRINTS" id="PR00359">
    <property type="entry name" value="BP450"/>
</dbReference>
<evidence type="ECO:0000256" key="3">
    <source>
        <dbReference type="ARBA" id="ARBA00022723"/>
    </source>
</evidence>
<evidence type="ECO:0000313" key="10">
    <source>
        <dbReference type="Proteomes" id="UP000327000"/>
    </source>
</evidence>
<dbReference type="SUPFAM" id="SSF48264">
    <property type="entry name" value="Cytochrome P450"/>
    <property type="match status" value="1"/>
</dbReference>
<evidence type="ECO:0000256" key="1">
    <source>
        <dbReference type="ARBA" id="ARBA00010617"/>
    </source>
</evidence>
<dbReference type="GO" id="GO:0016705">
    <property type="term" value="F:oxidoreductase activity, acting on paired donors, with incorporation or reduction of molecular oxygen"/>
    <property type="evidence" value="ECO:0007669"/>
    <property type="project" value="InterPro"/>
</dbReference>
<keyword evidence="3 7" id="KW-0479">Metal-binding</keyword>
<dbReference type="EMBL" id="VOKX01000080">
    <property type="protein sequence ID" value="KAB7838657.1"/>
    <property type="molecule type" value="Genomic_DNA"/>
</dbReference>
<dbReference type="PANTHER" id="PTHR46696">
    <property type="entry name" value="P450, PUTATIVE (EUROFUNG)-RELATED"/>
    <property type="match status" value="1"/>
</dbReference>
<feature type="region of interest" description="Disordered" evidence="8">
    <location>
        <begin position="67"/>
        <end position="86"/>
    </location>
</feature>
<comment type="similarity">
    <text evidence="1 7">Belongs to the cytochrome P450 family.</text>
</comment>
<dbReference type="PANTHER" id="PTHR46696:SF1">
    <property type="entry name" value="CYTOCHROME P450 YJIB-RELATED"/>
    <property type="match status" value="1"/>
</dbReference>
<dbReference type="RefSeq" id="WP_004951727.1">
    <property type="nucleotide sequence ID" value="NZ_JBFADJ010000080.1"/>
</dbReference>
<sequence length="401" mass="45228">MTTAHEVRAYPFSEPDRLELDPMYARLRAEEPLSRVQFPLGEPAWLATRYHDVRTVLADPRFSRAVAKTRDQPRTHPDEHLDDGLVGMDAPDHARLRKLVARAFTGRRVELMRDDTQRIVDGLVDNMLEQGAPFDMVENFAIPLPVTVISEMLGVPEADRPRLRGWSEAMVSTTALPWEEMERNAKELFAYIGTLVAERRRNPTEDLLGALVKTRDEDGDRLSEEELVMHVTGGLLITGTETTASQMPNFLYALLSHRDQWELLCADPSLVPRAVEELVRWIPLNYSAMFARYALEDIEFGDVTVKAGEPVVGSVASANRDPEIFENPDRLDVTREHNPHIGFGHGPHHCLGAQLARMELQTVLTTLVTRFPTLDFADGADGVVWKQGMLVRGPKLLRVTW</sequence>
<dbReference type="Pfam" id="PF00067">
    <property type="entry name" value="p450"/>
    <property type="match status" value="2"/>
</dbReference>
<dbReference type="GO" id="GO:0020037">
    <property type="term" value="F:heme binding"/>
    <property type="evidence" value="ECO:0007669"/>
    <property type="project" value="InterPro"/>
</dbReference>
<dbReference type="GO" id="GO:0004497">
    <property type="term" value="F:monooxygenase activity"/>
    <property type="evidence" value="ECO:0007669"/>
    <property type="project" value="UniProtKB-KW"/>
</dbReference>
<organism evidence="9 10">
    <name type="scientific">Streptomyces mobaraensis</name>
    <name type="common">Streptoverticillium mobaraense</name>
    <dbReference type="NCBI Taxonomy" id="35621"/>
    <lineage>
        <taxon>Bacteria</taxon>
        <taxon>Bacillati</taxon>
        <taxon>Actinomycetota</taxon>
        <taxon>Actinomycetes</taxon>
        <taxon>Kitasatosporales</taxon>
        <taxon>Streptomycetaceae</taxon>
        <taxon>Streptomyces</taxon>
    </lineage>
</organism>
<evidence type="ECO:0000256" key="5">
    <source>
        <dbReference type="ARBA" id="ARBA00023004"/>
    </source>
</evidence>
<name>A0A5N5W3R1_STRMB</name>
<dbReference type="Gene3D" id="1.10.630.10">
    <property type="entry name" value="Cytochrome P450"/>
    <property type="match status" value="1"/>
</dbReference>
<accession>A0A5N5W3R1</accession>
<evidence type="ECO:0000256" key="7">
    <source>
        <dbReference type="RuleBase" id="RU000461"/>
    </source>
</evidence>
<keyword evidence="5 7" id="KW-0408">Iron</keyword>
<reference evidence="9 10" key="1">
    <citation type="journal article" date="2019" name="Microb. Cell Fact.">
        <title>Exploring novel herbicidin analogues by transcriptional regulator overexpression and MS/MS molecular networking.</title>
        <authorList>
            <person name="Shi Y."/>
            <person name="Gu R."/>
            <person name="Li Y."/>
            <person name="Wang X."/>
            <person name="Ren W."/>
            <person name="Li X."/>
            <person name="Wang L."/>
            <person name="Xie Y."/>
            <person name="Hong B."/>
        </authorList>
    </citation>
    <scope>NUCLEOTIDE SEQUENCE [LARGE SCALE GENOMIC DNA]</scope>
    <source>
        <strain evidence="9 10">US-43</strain>
    </source>
</reference>
<keyword evidence="2 7" id="KW-0349">Heme</keyword>
<dbReference type="PROSITE" id="PS00086">
    <property type="entry name" value="CYTOCHROME_P450"/>
    <property type="match status" value="1"/>
</dbReference>
<dbReference type="InterPro" id="IPR002397">
    <property type="entry name" value="Cyt_P450_B"/>
</dbReference>
<comment type="caution">
    <text evidence="9">The sequence shown here is derived from an EMBL/GenBank/DDBJ whole genome shotgun (WGS) entry which is preliminary data.</text>
</comment>
<dbReference type="Proteomes" id="UP000327000">
    <property type="component" value="Unassembled WGS sequence"/>
</dbReference>
<proteinExistence type="inferred from homology"/>
<evidence type="ECO:0000313" key="9">
    <source>
        <dbReference type="EMBL" id="KAB7838657.1"/>
    </source>
</evidence>
<dbReference type="CDD" id="cd11031">
    <property type="entry name" value="Cyp158A-like"/>
    <property type="match status" value="1"/>
</dbReference>
<protein>
    <submittedName>
        <fullName evidence="9">Cytochrome P450</fullName>
    </submittedName>
</protein>
<dbReference type="OrthoDB" id="3218463at2"/>
<keyword evidence="6 7" id="KW-0503">Monooxygenase</keyword>
<evidence type="ECO:0000256" key="6">
    <source>
        <dbReference type="ARBA" id="ARBA00023033"/>
    </source>
</evidence>
<feature type="compositionally biased region" description="Basic and acidic residues" evidence="8">
    <location>
        <begin position="68"/>
        <end position="83"/>
    </location>
</feature>
<gene>
    <name evidence="9" type="ORF">FRZ00_22280</name>
</gene>
<dbReference type="FunFam" id="1.10.630.10:FF:000018">
    <property type="entry name" value="Cytochrome P450 monooxygenase"/>
    <property type="match status" value="1"/>
</dbReference>
<evidence type="ECO:0000256" key="2">
    <source>
        <dbReference type="ARBA" id="ARBA00022617"/>
    </source>
</evidence>
<dbReference type="InterPro" id="IPR036396">
    <property type="entry name" value="Cyt_P450_sf"/>
</dbReference>
<dbReference type="AlphaFoldDB" id="A0A5N5W3R1"/>